<dbReference type="OrthoDB" id="419694at2759"/>
<keyword evidence="1" id="KW-0732">Signal</keyword>
<organism evidence="2 3">
    <name type="scientific">Momordica charantia</name>
    <name type="common">Bitter gourd</name>
    <name type="synonym">Balsam pear</name>
    <dbReference type="NCBI Taxonomy" id="3673"/>
    <lineage>
        <taxon>Eukaryota</taxon>
        <taxon>Viridiplantae</taxon>
        <taxon>Streptophyta</taxon>
        <taxon>Embryophyta</taxon>
        <taxon>Tracheophyta</taxon>
        <taxon>Spermatophyta</taxon>
        <taxon>Magnoliopsida</taxon>
        <taxon>eudicotyledons</taxon>
        <taxon>Gunneridae</taxon>
        <taxon>Pentapetalae</taxon>
        <taxon>rosids</taxon>
        <taxon>fabids</taxon>
        <taxon>Cucurbitales</taxon>
        <taxon>Cucurbitaceae</taxon>
        <taxon>Momordiceae</taxon>
        <taxon>Momordica</taxon>
    </lineage>
</organism>
<dbReference type="SUPFAM" id="SSF53448">
    <property type="entry name" value="Nucleotide-diphospho-sugar transferases"/>
    <property type="match status" value="1"/>
</dbReference>
<reference evidence="3" key="1">
    <citation type="submission" date="2025-08" db="UniProtKB">
        <authorList>
            <consortium name="RefSeq"/>
        </authorList>
    </citation>
    <scope>IDENTIFICATION</scope>
    <source>
        <strain evidence="3">OHB3-1</strain>
    </source>
</reference>
<feature type="chain" id="PRO_5026913369" evidence="1">
    <location>
        <begin position="26"/>
        <end position="388"/>
    </location>
</feature>
<dbReference type="RefSeq" id="XP_022146882.1">
    <property type="nucleotide sequence ID" value="XM_022291190.1"/>
</dbReference>
<accession>A0A6J1D0T7</accession>
<feature type="signal peptide" evidence="1">
    <location>
        <begin position="1"/>
        <end position="25"/>
    </location>
</feature>
<dbReference type="KEGG" id="mcha:111015976"/>
<name>A0A6J1D0T7_MOMCH</name>
<dbReference type="AlphaFoldDB" id="A0A6J1D0T7"/>
<dbReference type="Proteomes" id="UP000504603">
    <property type="component" value="Unplaced"/>
</dbReference>
<proteinExistence type="predicted"/>
<evidence type="ECO:0000256" key="1">
    <source>
        <dbReference type="SAM" id="SignalP"/>
    </source>
</evidence>
<dbReference type="GeneID" id="111015976"/>
<sequence length="388" mass="44086">MRICSERRRFLFFLPLVFFIPHLLSVLELHHGLTSQDQPNKRTKKFDHLVLGPAAGQGYADRLQCSGTKALNNTHLPTTSHSANSGDNIHFVTVFTIYNASLDSKAVGRSSDIVKVGDASYSKVERSMAILNVFINFIRVSMPLSEVVILTDPASDLPVRRNRVTVYPIQGEYSRDTLMLQRIRSYIRYLDARLEEQRQVPRHTYHYIFTDSDMAVVGDLGEIFRQCPKFHLALTFRNNKAQPLNSGFIAVRGTEDGILRAKAFLQEVLRIYSSKFMKASRMLGDQLALAWVVRSNPSFDARKFSKAETFVEEINGASVLFLPCALYNWTPPEGAGQFHGMPLNVKVVHFKGSRKRLMLESWNFFRSSSNISDMLCLILSSGRTKYDF</sequence>
<evidence type="ECO:0000313" key="2">
    <source>
        <dbReference type="Proteomes" id="UP000504603"/>
    </source>
</evidence>
<protein>
    <submittedName>
        <fullName evidence="3">Uncharacterized protein LOC111015976</fullName>
    </submittedName>
</protein>
<dbReference type="Gene3D" id="3.90.550.10">
    <property type="entry name" value="Spore Coat Polysaccharide Biosynthesis Protein SpsA, Chain A"/>
    <property type="match status" value="1"/>
</dbReference>
<gene>
    <name evidence="3" type="primary">LOC111015976</name>
</gene>
<keyword evidence="2" id="KW-1185">Reference proteome</keyword>
<dbReference type="InterPro" id="IPR029044">
    <property type="entry name" value="Nucleotide-diphossugar_trans"/>
</dbReference>
<dbReference type="PANTHER" id="PTHR35723">
    <property type="entry name" value="POLYPHOSPHATIDYLINOSITOL PHOSPHATASE"/>
    <property type="match status" value="1"/>
</dbReference>
<evidence type="ECO:0000313" key="3">
    <source>
        <dbReference type="RefSeq" id="XP_022146882.1"/>
    </source>
</evidence>